<dbReference type="SUPFAM" id="SSF90112">
    <property type="entry name" value="Neurotransmitter-gated ion-channel transmembrane pore"/>
    <property type="match status" value="1"/>
</dbReference>
<dbReference type="InterPro" id="IPR038050">
    <property type="entry name" value="Neuro_actylchol_rec"/>
</dbReference>
<evidence type="ECO:0000256" key="6">
    <source>
        <dbReference type="ARBA" id="ARBA00022729"/>
    </source>
</evidence>
<evidence type="ECO:0000256" key="8">
    <source>
        <dbReference type="ARBA" id="ARBA00023065"/>
    </source>
</evidence>
<evidence type="ECO:0000256" key="1">
    <source>
        <dbReference type="ARBA" id="ARBA00004141"/>
    </source>
</evidence>
<dbReference type="PRINTS" id="PR00252">
    <property type="entry name" value="NRIONCHANNEL"/>
</dbReference>
<feature type="domain" description="Neurotransmitter-gated ion-channel ligand-binding" evidence="12">
    <location>
        <begin position="23"/>
        <end position="227"/>
    </location>
</feature>
<organism evidence="14 15">
    <name type="scientific">Syphacia muris</name>
    <dbReference type="NCBI Taxonomy" id="451379"/>
    <lineage>
        <taxon>Eukaryota</taxon>
        <taxon>Metazoa</taxon>
        <taxon>Ecdysozoa</taxon>
        <taxon>Nematoda</taxon>
        <taxon>Chromadorea</taxon>
        <taxon>Rhabditida</taxon>
        <taxon>Spirurina</taxon>
        <taxon>Oxyuridomorpha</taxon>
        <taxon>Oxyuroidea</taxon>
        <taxon>Oxyuridae</taxon>
        <taxon>Syphacia</taxon>
    </lineage>
</organism>
<dbReference type="GO" id="GO:0005230">
    <property type="term" value="F:extracellular ligand-gated monoatomic ion channel activity"/>
    <property type="evidence" value="ECO:0007669"/>
    <property type="project" value="InterPro"/>
</dbReference>
<keyword evidence="10 11" id="KW-0407">Ion channel</keyword>
<dbReference type="Pfam" id="PF02932">
    <property type="entry name" value="Neur_chan_memb"/>
    <property type="match status" value="1"/>
</dbReference>
<dbReference type="InterPro" id="IPR006201">
    <property type="entry name" value="Neur_channel"/>
</dbReference>
<dbReference type="InterPro" id="IPR036719">
    <property type="entry name" value="Neuro-gated_channel_TM_sf"/>
</dbReference>
<evidence type="ECO:0000256" key="10">
    <source>
        <dbReference type="ARBA" id="ARBA00023303"/>
    </source>
</evidence>
<keyword evidence="5 11" id="KW-0812">Transmembrane</keyword>
<dbReference type="CDD" id="cd18990">
    <property type="entry name" value="LGIC_ECD_GABAAR"/>
    <property type="match status" value="1"/>
</dbReference>
<dbReference type="InterPro" id="IPR006028">
    <property type="entry name" value="GABAA/Glycine_rcpt"/>
</dbReference>
<evidence type="ECO:0000313" key="15">
    <source>
        <dbReference type="WBParaSite" id="SMUV_0001032401-mRNA-1"/>
    </source>
</evidence>
<dbReference type="PROSITE" id="PS00236">
    <property type="entry name" value="NEUROTR_ION_CHANNEL"/>
    <property type="match status" value="1"/>
</dbReference>
<proteinExistence type="inferred from homology"/>
<evidence type="ECO:0000256" key="11">
    <source>
        <dbReference type="RuleBase" id="RU000687"/>
    </source>
</evidence>
<evidence type="ECO:0000256" key="2">
    <source>
        <dbReference type="ARBA" id="ARBA00004236"/>
    </source>
</evidence>
<dbReference type="GO" id="GO:0004888">
    <property type="term" value="F:transmembrane signaling receptor activity"/>
    <property type="evidence" value="ECO:0007669"/>
    <property type="project" value="InterPro"/>
</dbReference>
<name>A0A0N5AZA2_9BILA</name>
<dbReference type="PANTHER" id="PTHR18945">
    <property type="entry name" value="NEUROTRANSMITTER GATED ION CHANNEL"/>
    <property type="match status" value="1"/>
</dbReference>
<feature type="domain" description="Neurotransmitter-gated ion-channel transmembrane" evidence="13">
    <location>
        <begin position="237"/>
        <end position="289"/>
    </location>
</feature>
<dbReference type="InterPro" id="IPR036734">
    <property type="entry name" value="Neur_chan_lig-bd_sf"/>
</dbReference>
<reference evidence="15" key="1">
    <citation type="submission" date="2017-02" db="UniProtKB">
        <authorList>
            <consortium name="WormBaseParasite"/>
        </authorList>
    </citation>
    <scope>IDENTIFICATION</scope>
</reference>
<keyword evidence="14" id="KW-1185">Reference proteome</keyword>
<protein>
    <submittedName>
        <fullName evidence="15">Neur_chan_LBD domain-containing protein</fullName>
    </submittedName>
</protein>
<sequence>MAFNITNAKINLYKNCLNDSDIIDYLLNETACNYNRQLLPSYPVKVRIEIWIQEVTSVTELTQDFEIDLYVNEFWEDPALVYSPLIPCKDNLSFDSTMQQSIWIPNTCFFNSKNALIHSSPFRNVFFMIFPNGSIWSNWRVKSRGPCLIDLSKFPMDYISCFLTLGSYNYNIRQVRLLWNQPDAVILFKQIELPDFIMVNYSISAHQTEYAAGVWDELTISFLFRRRNGFYMLQGFIPTLMTIFISWIPFYLSPTAMAARTMIGVNSLLAMTFQFGSIIRDLPRVNYLKVTLIVSRKSTNITFPLLFLLPASFKYLIDMRYFKLEPVCSSFNTYIINLAKNQRHFADKTWNDIYFGFADRVGDRRFSKQKSG</sequence>
<evidence type="ECO:0000256" key="5">
    <source>
        <dbReference type="ARBA" id="ARBA00022692"/>
    </source>
</evidence>
<keyword evidence="3 11" id="KW-0813">Transport</keyword>
<dbReference type="Gene3D" id="2.70.170.10">
    <property type="entry name" value="Neurotransmitter-gated ion-channel ligand-binding domain"/>
    <property type="match status" value="1"/>
</dbReference>
<dbReference type="InterPro" id="IPR006029">
    <property type="entry name" value="Neurotrans-gated_channel_TM"/>
</dbReference>
<dbReference type="STRING" id="451379.A0A0N5AZA2"/>
<dbReference type="Gene3D" id="1.20.58.390">
    <property type="entry name" value="Neurotransmitter-gated ion-channel transmembrane domain"/>
    <property type="match status" value="1"/>
</dbReference>
<keyword evidence="4" id="KW-1003">Cell membrane</keyword>
<dbReference type="AlphaFoldDB" id="A0A0N5AZA2"/>
<evidence type="ECO:0000256" key="3">
    <source>
        <dbReference type="ARBA" id="ARBA00022448"/>
    </source>
</evidence>
<evidence type="ECO:0000256" key="7">
    <source>
        <dbReference type="ARBA" id="ARBA00022989"/>
    </source>
</evidence>
<keyword evidence="9 11" id="KW-0472">Membrane</keyword>
<evidence type="ECO:0000259" key="12">
    <source>
        <dbReference type="Pfam" id="PF02931"/>
    </source>
</evidence>
<dbReference type="Pfam" id="PF02931">
    <property type="entry name" value="Neur_chan_LBD"/>
    <property type="match status" value="1"/>
</dbReference>
<dbReference type="InterPro" id="IPR018000">
    <property type="entry name" value="Neurotransmitter_ion_chnl_CS"/>
</dbReference>
<keyword evidence="8 11" id="KW-0406">Ion transport</keyword>
<evidence type="ECO:0000256" key="4">
    <source>
        <dbReference type="ARBA" id="ARBA00022475"/>
    </source>
</evidence>
<keyword evidence="6" id="KW-0732">Signal</keyword>
<feature type="transmembrane region" description="Helical" evidence="11">
    <location>
        <begin position="258"/>
        <end position="279"/>
    </location>
</feature>
<accession>A0A0N5AZA2</accession>
<dbReference type="GO" id="GO:0005886">
    <property type="term" value="C:plasma membrane"/>
    <property type="evidence" value="ECO:0007669"/>
    <property type="project" value="UniProtKB-SubCell"/>
</dbReference>
<dbReference type="InterPro" id="IPR006202">
    <property type="entry name" value="Neur_chan_lig-bd"/>
</dbReference>
<comment type="similarity">
    <text evidence="11">Belongs to the ligand-gated ion channel (TC 1.A.9) family.</text>
</comment>
<dbReference type="SUPFAM" id="SSF63712">
    <property type="entry name" value="Nicotinic receptor ligand binding domain-like"/>
    <property type="match status" value="1"/>
</dbReference>
<keyword evidence="7 11" id="KW-1133">Transmembrane helix</keyword>
<evidence type="ECO:0000256" key="9">
    <source>
        <dbReference type="ARBA" id="ARBA00023136"/>
    </source>
</evidence>
<dbReference type="PRINTS" id="PR00253">
    <property type="entry name" value="GABAARECEPTR"/>
</dbReference>
<dbReference type="WBParaSite" id="SMUV_0001032401-mRNA-1">
    <property type="protein sequence ID" value="SMUV_0001032401-mRNA-1"/>
    <property type="gene ID" value="SMUV_0001032401"/>
</dbReference>
<comment type="caution">
    <text evidence="11">Lacks conserved residue(s) required for the propagation of feature annotation.</text>
</comment>
<evidence type="ECO:0000259" key="13">
    <source>
        <dbReference type="Pfam" id="PF02932"/>
    </source>
</evidence>
<evidence type="ECO:0000313" key="14">
    <source>
        <dbReference type="Proteomes" id="UP000046393"/>
    </source>
</evidence>
<dbReference type="Proteomes" id="UP000046393">
    <property type="component" value="Unplaced"/>
</dbReference>
<feature type="transmembrane region" description="Helical" evidence="11">
    <location>
        <begin position="230"/>
        <end position="252"/>
    </location>
</feature>
<comment type="subcellular location">
    <subcellularLocation>
        <location evidence="2">Cell membrane</location>
    </subcellularLocation>
    <subcellularLocation>
        <location evidence="1">Membrane</location>
        <topology evidence="1">Multi-pass membrane protein</topology>
    </subcellularLocation>
</comment>